<comment type="subcellular location">
    <subcellularLocation>
        <location evidence="13">Cytoplasm</location>
    </subcellularLocation>
</comment>
<keyword evidence="7 13" id="KW-0594">Phospholipid biosynthesis</keyword>
<reference evidence="20 21" key="1">
    <citation type="submission" date="2019-08" db="EMBL/GenBank/DDBJ databases">
        <title>Chromobacterium paludis, a novel bacterium isolated from a Maryland marsh pond.</title>
        <authorList>
            <person name="Blackburn M.B."/>
            <person name="Gundersen-Rindal D.E."/>
        </authorList>
    </citation>
    <scope>NUCLEOTIDE SEQUENCE [LARGE SCALE GENOMIC DNA]</scope>
    <source>
        <strain evidence="21">IIBBL 257-1</strain>
    </source>
</reference>
<dbReference type="EMBL" id="CP043473">
    <property type="protein sequence ID" value="QEL54304.1"/>
    <property type="molecule type" value="Genomic_DNA"/>
</dbReference>
<feature type="binding site" evidence="13">
    <location>
        <position position="104"/>
    </location>
    <ligand>
        <name>sn-glycerol 3-phosphate</name>
        <dbReference type="ChEBI" id="CHEBI:57597"/>
    </ligand>
</feature>
<evidence type="ECO:0000256" key="1">
    <source>
        <dbReference type="ARBA" id="ARBA00011009"/>
    </source>
</evidence>
<feature type="binding site" evidence="13">
    <location>
        <position position="133"/>
    </location>
    <ligand>
        <name>sn-glycerol 3-phosphate</name>
        <dbReference type="ChEBI" id="CHEBI:57597"/>
    </ligand>
</feature>
<dbReference type="RefSeq" id="WP_149294695.1">
    <property type="nucleotide sequence ID" value="NZ_CP043473.1"/>
</dbReference>
<dbReference type="InterPro" id="IPR006168">
    <property type="entry name" value="G3P_DH_NAD-dep"/>
</dbReference>
<dbReference type="InterPro" id="IPR006109">
    <property type="entry name" value="G3P_DH_NAD-dep_C"/>
</dbReference>
<feature type="binding site" evidence="13">
    <location>
        <position position="137"/>
    </location>
    <ligand>
        <name>NADPH</name>
        <dbReference type="ChEBI" id="CHEBI:57783"/>
    </ligand>
</feature>
<dbReference type="Pfam" id="PF01210">
    <property type="entry name" value="NAD_Gly3P_dh_N"/>
    <property type="match status" value="1"/>
</dbReference>
<keyword evidence="2 13" id="KW-0444">Lipid biosynthesis</keyword>
<comment type="catalytic activity">
    <reaction evidence="9">
        <text>sn-glycerol 3-phosphate + NADP(+) = dihydroxyacetone phosphate + NADPH + H(+)</text>
        <dbReference type="Rhea" id="RHEA:11096"/>
        <dbReference type="ChEBI" id="CHEBI:15378"/>
        <dbReference type="ChEBI" id="CHEBI:57597"/>
        <dbReference type="ChEBI" id="CHEBI:57642"/>
        <dbReference type="ChEBI" id="CHEBI:57783"/>
        <dbReference type="ChEBI" id="CHEBI:58349"/>
        <dbReference type="EC" id="1.1.1.94"/>
    </reaction>
    <physiologicalReaction direction="right-to-left" evidence="9">
        <dbReference type="Rhea" id="RHEA:11098"/>
    </physiologicalReaction>
</comment>
<dbReference type="PANTHER" id="PTHR11728">
    <property type="entry name" value="GLYCEROL-3-PHOSPHATE DEHYDROGENASE"/>
    <property type="match status" value="1"/>
</dbReference>
<feature type="binding site" evidence="13">
    <location>
        <position position="104"/>
    </location>
    <ligand>
        <name>NADPH</name>
        <dbReference type="ChEBI" id="CHEBI:57783"/>
    </ligand>
</feature>
<dbReference type="InterPro" id="IPR008927">
    <property type="entry name" value="6-PGluconate_DH-like_C_sf"/>
</dbReference>
<dbReference type="InterPro" id="IPR036291">
    <property type="entry name" value="NAD(P)-bd_dom_sf"/>
</dbReference>
<keyword evidence="8 13" id="KW-1208">Phospholipid metabolism</keyword>
<keyword evidence="3 13" id="KW-0521">NADP</keyword>
<evidence type="ECO:0000256" key="16">
    <source>
        <dbReference type="PIRSR" id="PIRSR000114-3"/>
    </source>
</evidence>
<feature type="binding site" evidence="13">
    <location>
        <position position="251"/>
    </location>
    <ligand>
        <name>sn-glycerol 3-phosphate</name>
        <dbReference type="ChEBI" id="CHEBI:57597"/>
    </ligand>
</feature>
<evidence type="ECO:0000256" key="15">
    <source>
        <dbReference type="PIRSR" id="PIRSR000114-2"/>
    </source>
</evidence>
<feature type="binding site" evidence="13">
    <location>
        <position position="253"/>
    </location>
    <ligand>
        <name>sn-glycerol 3-phosphate</name>
        <dbReference type="ChEBI" id="CHEBI:57597"/>
    </ligand>
</feature>
<evidence type="ECO:0000313" key="20">
    <source>
        <dbReference type="EMBL" id="QEL54304.1"/>
    </source>
</evidence>
<evidence type="ECO:0000256" key="13">
    <source>
        <dbReference type="HAMAP-Rule" id="MF_00394"/>
    </source>
</evidence>
<evidence type="ECO:0000256" key="2">
    <source>
        <dbReference type="ARBA" id="ARBA00022516"/>
    </source>
</evidence>
<keyword evidence="21" id="KW-1185">Reference proteome</keyword>
<sequence>MKLAILGAGAWGTALAIAFARHHHVTLWARDAAQIQQMADERLNRRYLPDCPFPDLLKLSSDLPAAVQGAELLLIVTPMSGLRPTLKALTVLKTALPPVLWACKGFEAGSSLLPHQVVAEELPADHACGVLSGPSFAREVAQGLPAAVTIASDDAEFASRVARELHSPRLRLYANDDLVGVEVGGAVKNVMAIATGVADGLHFGLNARAALITRGLAEITRLAMALGASQHTMMGLSGMGDLILTCTGELSRNRQVGLKLAEGKPLPQVLQELGHVAEGVATAREVLTMAERLEVDMPITAAVCGLLYQGNDPAQVVDGLLNRSPKSESGSALD</sequence>
<feature type="binding site" evidence="13">
    <location>
        <position position="47"/>
    </location>
    <ligand>
        <name>NADPH</name>
        <dbReference type="ChEBI" id="CHEBI:57783"/>
    </ligand>
</feature>
<dbReference type="NCBIfam" id="NF000940">
    <property type="entry name" value="PRK00094.1-2"/>
    <property type="match status" value="1"/>
</dbReference>
<feature type="binding site" evidence="13">
    <location>
        <position position="188"/>
    </location>
    <ligand>
        <name>sn-glycerol 3-phosphate</name>
        <dbReference type="ChEBI" id="CHEBI:57597"/>
    </ligand>
</feature>
<protein>
    <recommendedName>
        <fullName evidence="11 13">Glycerol-3-phosphate dehydrogenase [NAD(P)+]</fullName>
        <ecNumber evidence="10 13">1.1.1.94</ecNumber>
    </recommendedName>
    <alternativeName>
        <fullName evidence="13">NAD(P)(+)-dependent glycerol-3-phosphate dehydrogenase</fullName>
    </alternativeName>
    <alternativeName>
        <fullName evidence="12 13">NAD(P)H-dependent dihydroxyacetone-phosphate reductase</fullName>
    </alternativeName>
</protein>
<dbReference type="EC" id="1.1.1.94" evidence="10 13"/>
<feature type="binding site" evidence="16">
    <location>
        <position position="252"/>
    </location>
    <ligand>
        <name>NAD(+)</name>
        <dbReference type="ChEBI" id="CHEBI:57540"/>
    </ligand>
</feature>
<evidence type="ECO:0000256" key="4">
    <source>
        <dbReference type="ARBA" id="ARBA00023002"/>
    </source>
</evidence>
<dbReference type="GO" id="GO:0141153">
    <property type="term" value="F:glycerol-3-phosphate dehydrogenase (NADP+) activity"/>
    <property type="evidence" value="ECO:0007669"/>
    <property type="project" value="RHEA"/>
</dbReference>
<feature type="domain" description="Glycerol-3-phosphate dehydrogenase NAD-dependent C-terminal" evidence="19">
    <location>
        <begin position="177"/>
        <end position="317"/>
    </location>
</feature>
<feature type="binding site" evidence="15">
    <location>
        <begin position="252"/>
        <end position="253"/>
    </location>
    <ligand>
        <name>substrate</name>
    </ligand>
</feature>
<feature type="binding site" evidence="16">
    <location>
        <position position="137"/>
    </location>
    <ligand>
        <name>NAD(+)</name>
        <dbReference type="ChEBI" id="CHEBI:57540"/>
    </ligand>
</feature>
<comment type="caution">
    <text evidence="13">Lacks conserved residue(s) required for the propagation of feature annotation.</text>
</comment>
<evidence type="ECO:0000256" key="10">
    <source>
        <dbReference type="ARBA" id="ARBA00066687"/>
    </source>
</evidence>
<dbReference type="FunFam" id="1.10.1040.10:FF:000001">
    <property type="entry name" value="Glycerol-3-phosphate dehydrogenase [NAD(P)+]"/>
    <property type="match status" value="1"/>
</dbReference>
<evidence type="ECO:0000256" key="14">
    <source>
        <dbReference type="PIRSR" id="PIRSR000114-1"/>
    </source>
</evidence>
<feature type="binding site" evidence="13">
    <location>
        <position position="11"/>
    </location>
    <ligand>
        <name>NADPH</name>
        <dbReference type="ChEBI" id="CHEBI:57783"/>
    </ligand>
</feature>
<comment type="pathway">
    <text evidence="13">Membrane lipid metabolism; glycerophospholipid metabolism.</text>
</comment>
<dbReference type="GO" id="GO:0141152">
    <property type="term" value="F:glycerol-3-phosphate dehydrogenase (NAD+) activity"/>
    <property type="evidence" value="ECO:0007669"/>
    <property type="project" value="RHEA"/>
</dbReference>
<feature type="binding site" evidence="13">
    <location>
        <position position="252"/>
    </location>
    <ligand>
        <name>NADPH</name>
        <dbReference type="ChEBI" id="CHEBI:57783"/>
    </ligand>
</feature>
<evidence type="ECO:0000256" key="12">
    <source>
        <dbReference type="ARBA" id="ARBA00080511"/>
    </source>
</evidence>
<evidence type="ECO:0000313" key="21">
    <source>
        <dbReference type="Proteomes" id="UP000322079"/>
    </source>
</evidence>
<evidence type="ECO:0000259" key="19">
    <source>
        <dbReference type="Pfam" id="PF07479"/>
    </source>
</evidence>
<feature type="binding site" evidence="15">
    <location>
        <position position="104"/>
    </location>
    <ligand>
        <name>substrate</name>
    </ligand>
</feature>
<feature type="domain" description="Glycerol-3-phosphate dehydrogenase NAD-dependent N-terminal" evidence="18">
    <location>
        <begin position="2"/>
        <end position="157"/>
    </location>
</feature>
<evidence type="ECO:0000256" key="3">
    <source>
        <dbReference type="ARBA" id="ARBA00022857"/>
    </source>
</evidence>
<dbReference type="GO" id="GO:0005829">
    <property type="term" value="C:cytosol"/>
    <property type="evidence" value="ECO:0007669"/>
    <property type="project" value="TreeGrafter"/>
</dbReference>
<keyword evidence="5 13" id="KW-0520">NAD</keyword>
<organism evidence="20 21">
    <name type="scientific">Chromobacterium paludis</name>
    <dbReference type="NCBI Taxonomy" id="2605945"/>
    <lineage>
        <taxon>Bacteria</taxon>
        <taxon>Pseudomonadati</taxon>
        <taxon>Pseudomonadota</taxon>
        <taxon>Betaproteobacteria</taxon>
        <taxon>Neisseriales</taxon>
        <taxon>Chromobacteriaceae</taxon>
        <taxon>Chromobacterium</taxon>
    </lineage>
</organism>
<dbReference type="InterPro" id="IPR013328">
    <property type="entry name" value="6PGD_dom2"/>
</dbReference>
<keyword evidence="13" id="KW-0963">Cytoplasm</keyword>
<evidence type="ECO:0000256" key="5">
    <source>
        <dbReference type="ARBA" id="ARBA00023027"/>
    </source>
</evidence>
<feature type="binding site" evidence="13">
    <location>
        <position position="278"/>
    </location>
    <ligand>
        <name>NADPH</name>
        <dbReference type="ChEBI" id="CHEBI:57783"/>
    </ligand>
</feature>
<feature type="binding site" evidence="13">
    <location>
        <position position="252"/>
    </location>
    <ligand>
        <name>sn-glycerol 3-phosphate</name>
        <dbReference type="ChEBI" id="CHEBI:57597"/>
    </ligand>
</feature>
<comment type="catalytic activity">
    <reaction evidence="13">
        <text>sn-glycerol 3-phosphate + NAD(+) = dihydroxyacetone phosphate + NADH + H(+)</text>
        <dbReference type="Rhea" id="RHEA:11092"/>
        <dbReference type="ChEBI" id="CHEBI:15378"/>
        <dbReference type="ChEBI" id="CHEBI:57540"/>
        <dbReference type="ChEBI" id="CHEBI:57597"/>
        <dbReference type="ChEBI" id="CHEBI:57642"/>
        <dbReference type="ChEBI" id="CHEBI:57945"/>
        <dbReference type="EC" id="1.1.1.94"/>
    </reaction>
</comment>
<comment type="similarity">
    <text evidence="1 13 17">Belongs to the NAD-dependent glycerol-3-phosphate dehydrogenase family.</text>
</comment>
<dbReference type="SUPFAM" id="SSF48179">
    <property type="entry name" value="6-phosphogluconate dehydrogenase C-terminal domain-like"/>
    <property type="match status" value="1"/>
</dbReference>
<keyword evidence="13" id="KW-0547">Nucleotide-binding</keyword>
<feature type="binding site" evidence="13">
    <location>
        <position position="276"/>
    </location>
    <ligand>
        <name>NADPH</name>
        <dbReference type="ChEBI" id="CHEBI:57783"/>
    </ligand>
</feature>
<dbReference type="GO" id="GO:0046167">
    <property type="term" value="P:glycerol-3-phosphate biosynthetic process"/>
    <property type="evidence" value="ECO:0007669"/>
    <property type="project" value="UniProtKB-UniRule"/>
</dbReference>
<dbReference type="GO" id="GO:0005975">
    <property type="term" value="P:carbohydrate metabolic process"/>
    <property type="evidence" value="ECO:0007669"/>
    <property type="project" value="InterPro"/>
</dbReference>
<dbReference type="FunFam" id="3.40.50.720:FF:000019">
    <property type="entry name" value="Glycerol-3-phosphate dehydrogenase [NAD(P)+]"/>
    <property type="match status" value="1"/>
</dbReference>
<dbReference type="PIRSF" id="PIRSF000114">
    <property type="entry name" value="Glycerol-3-P_dh"/>
    <property type="match status" value="1"/>
</dbReference>
<dbReference type="GO" id="GO:0046168">
    <property type="term" value="P:glycerol-3-phosphate catabolic process"/>
    <property type="evidence" value="ECO:0007669"/>
    <property type="project" value="InterPro"/>
</dbReference>
<feature type="binding site" evidence="13">
    <location>
        <position position="30"/>
    </location>
    <ligand>
        <name>NADPH</name>
        <dbReference type="ChEBI" id="CHEBI:57783"/>
    </ligand>
</feature>
<keyword evidence="4 13" id="KW-0560">Oxidoreductase</keyword>
<proteinExistence type="inferred from homology"/>
<dbReference type="GO" id="GO:0051287">
    <property type="term" value="F:NAD binding"/>
    <property type="evidence" value="ECO:0007669"/>
    <property type="project" value="InterPro"/>
</dbReference>
<evidence type="ECO:0000259" key="18">
    <source>
        <dbReference type="Pfam" id="PF01210"/>
    </source>
</evidence>
<dbReference type="InterPro" id="IPR011128">
    <property type="entry name" value="G3P_DH_NAD-dep_N"/>
</dbReference>
<dbReference type="PRINTS" id="PR00077">
    <property type="entry name" value="GPDHDRGNASE"/>
</dbReference>
<dbReference type="AlphaFoldDB" id="A0A5C1DCB0"/>
<evidence type="ECO:0000256" key="17">
    <source>
        <dbReference type="RuleBase" id="RU000437"/>
    </source>
</evidence>
<dbReference type="HAMAP" id="MF_00394">
    <property type="entry name" value="NAD_Glyc3P_dehydrog"/>
    <property type="match status" value="1"/>
</dbReference>
<comment type="function">
    <text evidence="13">Catalyzes the reduction of the glycolytic intermediate dihydroxyacetone phosphate (DHAP) to sn-glycerol 3-phosphate (G3P), the key precursor for phospholipid synthesis.</text>
</comment>
<evidence type="ECO:0000256" key="8">
    <source>
        <dbReference type="ARBA" id="ARBA00023264"/>
    </source>
</evidence>
<dbReference type="Pfam" id="PF07479">
    <property type="entry name" value="NAD_Gly3P_dh_C"/>
    <property type="match status" value="1"/>
</dbReference>
<dbReference type="Gene3D" id="3.40.50.720">
    <property type="entry name" value="NAD(P)-binding Rossmann-like Domain"/>
    <property type="match status" value="1"/>
</dbReference>
<feature type="binding site" evidence="13">
    <location>
        <position position="241"/>
    </location>
    <ligand>
        <name>sn-glycerol 3-phosphate</name>
        <dbReference type="ChEBI" id="CHEBI:57597"/>
    </ligand>
</feature>
<dbReference type="SUPFAM" id="SSF51735">
    <property type="entry name" value="NAD(P)-binding Rossmann-fold domains"/>
    <property type="match status" value="1"/>
</dbReference>
<dbReference type="KEGG" id="chrm:FYK34_01275"/>
<gene>
    <name evidence="13" type="primary">gpsA</name>
    <name evidence="20" type="ORF">FYK34_01275</name>
</gene>
<dbReference type="Gene3D" id="1.10.1040.10">
    <property type="entry name" value="N-(1-d-carboxylethyl)-l-norvaline Dehydrogenase, domain 2"/>
    <property type="match status" value="1"/>
</dbReference>
<dbReference type="GO" id="GO:0008654">
    <property type="term" value="P:phospholipid biosynthetic process"/>
    <property type="evidence" value="ECO:0007669"/>
    <property type="project" value="UniProtKB-KW"/>
</dbReference>
<evidence type="ECO:0000256" key="11">
    <source>
        <dbReference type="ARBA" id="ARBA00069372"/>
    </source>
</evidence>
<feature type="binding site" evidence="16">
    <location>
        <begin position="7"/>
        <end position="12"/>
    </location>
    <ligand>
        <name>NAD(+)</name>
        <dbReference type="ChEBI" id="CHEBI:57540"/>
    </ligand>
</feature>
<dbReference type="GO" id="GO:0006650">
    <property type="term" value="P:glycerophospholipid metabolic process"/>
    <property type="evidence" value="ECO:0007669"/>
    <property type="project" value="UniProtKB-UniRule"/>
</dbReference>
<dbReference type="NCBIfam" id="NF000942">
    <property type="entry name" value="PRK00094.1-4"/>
    <property type="match status" value="1"/>
</dbReference>
<dbReference type="PROSITE" id="PS00957">
    <property type="entry name" value="NAD_G3PDH"/>
    <property type="match status" value="1"/>
</dbReference>
<dbReference type="PANTHER" id="PTHR11728:SF1">
    <property type="entry name" value="GLYCEROL-3-PHOSPHATE DEHYDROGENASE [NAD(+)] 2, CHLOROPLASTIC"/>
    <property type="match status" value="1"/>
</dbReference>
<feature type="active site" description="Proton acceptor" evidence="13 14">
    <location>
        <position position="188"/>
    </location>
</feature>
<keyword evidence="6 13" id="KW-0443">Lipid metabolism</keyword>
<evidence type="ECO:0000256" key="6">
    <source>
        <dbReference type="ARBA" id="ARBA00023098"/>
    </source>
</evidence>
<dbReference type="UniPathway" id="UPA00940"/>
<evidence type="ECO:0000256" key="9">
    <source>
        <dbReference type="ARBA" id="ARBA00052716"/>
    </source>
</evidence>
<evidence type="ECO:0000256" key="7">
    <source>
        <dbReference type="ARBA" id="ARBA00023209"/>
    </source>
</evidence>
<accession>A0A5C1DCB0</accession>
<feature type="binding site" evidence="13">
    <location>
        <position position="135"/>
    </location>
    <ligand>
        <name>sn-glycerol 3-phosphate</name>
        <dbReference type="ChEBI" id="CHEBI:57597"/>
    </ligand>
</feature>
<name>A0A5C1DCB0_9NEIS</name>
<dbReference type="Proteomes" id="UP000322079">
    <property type="component" value="Chromosome"/>
</dbReference>